<reference evidence="2" key="1">
    <citation type="submission" date="2023-03" db="EMBL/GenBank/DDBJ databases">
        <title>Massive genome expansion in bonnet fungi (Mycena s.s.) driven by repeated elements and novel gene families across ecological guilds.</title>
        <authorList>
            <consortium name="Lawrence Berkeley National Laboratory"/>
            <person name="Harder C.B."/>
            <person name="Miyauchi S."/>
            <person name="Viragh M."/>
            <person name="Kuo A."/>
            <person name="Thoen E."/>
            <person name="Andreopoulos B."/>
            <person name="Lu D."/>
            <person name="Skrede I."/>
            <person name="Drula E."/>
            <person name="Henrissat B."/>
            <person name="Morin E."/>
            <person name="Kohler A."/>
            <person name="Barry K."/>
            <person name="LaButti K."/>
            <person name="Morin E."/>
            <person name="Salamov A."/>
            <person name="Lipzen A."/>
            <person name="Mereny Z."/>
            <person name="Hegedus B."/>
            <person name="Baldrian P."/>
            <person name="Stursova M."/>
            <person name="Weitz H."/>
            <person name="Taylor A."/>
            <person name="Grigoriev I.V."/>
            <person name="Nagy L.G."/>
            <person name="Martin F."/>
            <person name="Kauserud H."/>
        </authorList>
    </citation>
    <scope>NUCLEOTIDE SEQUENCE</scope>
    <source>
        <strain evidence="2">9144</strain>
    </source>
</reference>
<accession>A0AAD6YJV7</accession>
<evidence type="ECO:0000313" key="3">
    <source>
        <dbReference type="Proteomes" id="UP001219525"/>
    </source>
</evidence>
<organism evidence="2 3">
    <name type="scientific">Mycena pura</name>
    <dbReference type="NCBI Taxonomy" id="153505"/>
    <lineage>
        <taxon>Eukaryota</taxon>
        <taxon>Fungi</taxon>
        <taxon>Dikarya</taxon>
        <taxon>Basidiomycota</taxon>
        <taxon>Agaricomycotina</taxon>
        <taxon>Agaricomycetes</taxon>
        <taxon>Agaricomycetidae</taxon>
        <taxon>Agaricales</taxon>
        <taxon>Marasmiineae</taxon>
        <taxon>Mycenaceae</taxon>
        <taxon>Mycena</taxon>
    </lineage>
</organism>
<dbReference type="EMBL" id="JARJCW010000014">
    <property type="protein sequence ID" value="KAJ7217090.1"/>
    <property type="molecule type" value="Genomic_DNA"/>
</dbReference>
<protein>
    <submittedName>
        <fullName evidence="2">Uncharacterized protein</fullName>
    </submittedName>
</protein>
<sequence>MKTPHSLVTFPIAGPGYCASGWDGDRRYAAIERLRDAKNTACKAGGRDGPSRETAIVSQYDSQGSCREEEVESSGETEAAWRRLYNALLEATIYVNPKTQRRAICIPSLHVAQQ</sequence>
<dbReference type="AlphaFoldDB" id="A0AAD6YJV7"/>
<feature type="region of interest" description="Disordered" evidence="1">
    <location>
        <begin position="41"/>
        <end position="73"/>
    </location>
</feature>
<keyword evidence="3" id="KW-1185">Reference proteome</keyword>
<evidence type="ECO:0000313" key="2">
    <source>
        <dbReference type="EMBL" id="KAJ7217090.1"/>
    </source>
</evidence>
<proteinExistence type="predicted"/>
<evidence type="ECO:0000256" key="1">
    <source>
        <dbReference type="SAM" id="MobiDB-lite"/>
    </source>
</evidence>
<comment type="caution">
    <text evidence="2">The sequence shown here is derived from an EMBL/GenBank/DDBJ whole genome shotgun (WGS) entry which is preliminary data.</text>
</comment>
<dbReference type="Proteomes" id="UP001219525">
    <property type="component" value="Unassembled WGS sequence"/>
</dbReference>
<gene>
    <name evidence="2" type="ORF">GGX14DRAFT_390922</name>
</gene>
<name>A0AAD6YJV7_9AGAR</name>